<dbReference type="InterPro" id="IPR017850">
    <property type="entry name" value="Alkaline_phosphatase_core_sf"/>
</dbReference>
<name>A8H440_SHEPA</name>
<dbReference type="KEGG" id="spl:Spea_2007"/>
<evidence type="ECO:0000313" key="3">
    <source>
        <dbReference type="EMBL" id="ABV87327.1"/>
    </source>
</evidence>
<dbReference type="eggNOG" id="COG3119">
    <property type="taxonomic scope" value="Bacteria"/>
</dbReference>
<reference evidence="3 4" key="1">
    <citation type="submission" date="2007-10" db="EMBL/GenBank/DDBJ databases">
        <title>Complete sequence of Shewanella pealeana ATCC 700345.</title>
        <authorList>
            <consortium name="US DOE Joint Genome Institute"/>
            <person name="Copeland A."/>
            <person name="Lucas S."/>
            <person name="Lapidus A."/>
            <person name="Barry K."/>
            <person name="Glavina del Rio T."/>
            <person name="Dalin E."/>
            <person name="Tice H."/>
            <person name="Pitluck S."/>
            <person name="Chertkov O."/>
            <person name="Brettin T."/>
            <person name="Bruce D."/>
            <person name="Detter J.C."/>
            <person name="Han C."/>
            <person name="Schmutz J."/>
            <person name="Larimer F."/>
            <person name="Land M."/>
            <person name="Hauser L."/>
            <person name="Kyrpides N."/>
            <person name="Kim E."/>
            <person name="Zhao J.-S.Z."/>
            <person name="Manno D."/>
            <person name="Hawari J."/>
            <person name="Richardson P."/>
        </authorList>
    </citation>
    <scope>NUCLEOTIDE SEQUENCE [LARGE SCALE GENOMIC DNA]</scope>
    <source>
        <strain evidence="4">ATCC 700345 / ANG-SQ1</strain>
    </source>
</reference>
<dbReference type="RefSeq" id="WP_012155243.1">
    <property type="nucleotide sequence ID" value="NC_009901.1"/>
</dbReference>
<protein>
    <submittedName>
        <fullName evidence="3">Sulfatase</fullName>
    </submittedName>
</protein>
<dbReference type="InterPro" id="IPR052701">
    <property type="entry name" value="GAG_Ulvan_Degrading_Sulfatases"/>
</dbReference>
<keyword evidence="1" id="KW-1133">Transmembrane helix</keyword>
<dbReference type="HOGENOM" id="CLU_398414_0_0_6"/>
<feature type="transmembrane region" description="Helical" evidence="1">
    <location>
        <begin position="138"/>
        <end position="160"/>
    </location>
</feature>
<gene>
    <name evidence="3" type="ordered locus">Spea_2007</name>
</gene>
<dbReference type="OrthoDB" id="9803751at2"/>
<feature type="transmembrane region" description="Helical" evidence="1">
    <location>
        <begin position="105"/>
        <end position="126"/>
    </location>
</feature>
<feature type="transmembrane region" description="Helical" evidence="1">
    <location>
        <begin position="167"/>
        <end position="185"/>
    </location>
</feature>
<dbReference type="EMBL" id="CP000851">
    <property type="protein sequence ID" value="ABV87327.1"/>
    <property type="molecule type" value="Genomic_DNA"/>
</dbReference>
<accession>A8H440</accession>
<organism evidence="3 4">
    <name type="scientific">Shewanella pealeana (strain ATCC 700345 / ANG-SQ1)</name>
    <dbReference type="NCBI Taxonomy" id="398579"/>
    <lineage>
        <taxon>Bacteria</taxon>
        <taxon>Pseudomonadati</taxon>
        <taxon>Pseudomonadota</taxon>
        <taxon>Gammaproteobacteria</taxon>
        <taxon>Alteromonadales</taxon>
        <taxon>Shewanellaceae</taxon>
        <taxon>Shewanella</taxon>
    </lineage>
</organism>
<proteinExistence type="predicted"/>
<evidence type="ECO:0000256" key="1">
    <source>
        <dbReference type="SAM" id="Phobius"/>
    </source>
</evidence>
<dbReference type="SUPFAM" id="SSF53649">
    <property type="entry name" value="Alkaline phosphatase-like"/>
    <property type="match status" value="1"/>
</dbReference>
<sequence length="682" mass="76976">MIESSEPHQPRISLTRVYFRTLGILLVFTLLLFNFKSSLQTYSVMSLATTMNSLDSDFLSARGLILDVSYFFAILLLLHIIWSGIITISALAPWYQNKDKHQSDVYWLLLICLHITCLIAINSYLYPTSLVSYFRHTLLSNPLIWGGITFFLILSFYRGLLSLMSKAVVTSTSILAAIVLISPFASTNKTSTDNSDKPNIIILGIDGLRPDHLEYLAADPKIAPNLNRLLNKMTIYSNTYTPQGRTYVAWMSLLTGQYPVSNGVRFNLAPPELVDKTLPIIELLKSKGYHTTYAIDERRFNQIDSSYGFDNTVGPKAGAADAFITGLGDLPYFNIMLIHPYSSKILPYLYNNRAYGKAYSPVTFNKTVIGSLPPEKPNFLAMHYCQLHWPYTSKDFIPQPLDSWDGNYNHYMYTQMILSVDKQVNDLFSRLKLKGMLNNAIVYIISDHGESFKLSDHQAINTQNSSSMPTTKSWGHGTNILDQQQTQVLLARADFSDGKIITAATVMDGLYSLVDIVPTLLSSLNVSTESIASQQAIQLDGEVLPKTADDVLLNRYVYVESSVPVKSINKSFIDKKDVMSETASNYEVRDDGKAYMRPQNYIELIAKKQRAIYFQHWQLSLLPDFDSPILLNTKTNEIYVADEYHGNFNWRPMLNALCNRYKGDPGFDPGSFCNQIDVVVTH</sequence>
<dbReference type="STRING" id="398579.Spea_2007"/>
<feature type="transmembrane region" description="Helical" evidence="1">
    <location>
        <begin position="17"/>
        <end position="35"/>
    </location>
</feature>
<feature type="domain" description="Sulfatase N-terminal" evidence="2">
    <location>
        <begin position="198"/>
        <end position="524"/>
    </location>
</feature>
<dbReference type="Gene3D" id="3.40.720.10">
    <property type="entry name" value="Alkaline Phosphatase, subunit A"/>
    <property type="match status" value="1"/>
</dbReference>
<keyword evidence="4" id="KW-1185">Reference proteome</keyword>
<keyword evidence="1" id="KW-0472">Membrane</keyword>
<dbReference type="PANTHER" id="PTHR43751:SF3">
    <property type="entry name" value="SULFATASE N-TERMINAL DOMAIN-CONTAINING PROTEIN"/>
    <property type="match status" value="1"/>
</dbReference>
<dbReference type="InterPro" id="IPR000917">
    <property type="entry name" value="Sulfatase_N"/>
</dbReference>
<dbReference type="PANTHER" id="PTHR43751">
    <property type="entry name" value="SULFATASE"/>
    <property type="match status" value="1"/>
</dbReference>
<keyword evidence="1" id="KW-0812">Transmembrane</keyword>
<feature type="transmembrane region" description="Helical" evidence="1">
    <location>
        <begin position="70"/>
        <end position="93"/>
    </location>
</feature>
<dbReference type="Proteomes" id="UP000002608">
    <property type="component" value="Chromosome"/>
</dbReference>
<evidence type="ECO:0000313" key="4">
    <source>
        <dbReference type="Proteomes" id="UP000002608"/>
    </source>
</evidence>
<evidence type="ECO:0000259" key="2">
    <source>
        <dbReference type="Pfam" id="PF00884"/>
    </source>
</evidence>
<dbReference type="Pfam" id="PF00884">
    <property type="entry name" value="Sulfatase"/>
    <property type="match status" value="1"/>
</dbReference>
<dbReference type="AlphaFoldDB" id="A8H440"/>